<dbReference type="PATRIC" id="fig|1433126.3.peg.1243"/>
<keyword evidence="3" id="KW-1185">Reference proteome</keyword>
<evidence type="ECO:0000259" key="1">
    <source>
        <dbReference type="Pfam" id="PF12728"/>
    </source>
</evidence>
<evidence type="ECO:0000313" key="3">
    <source>
        <dbReference type="Proteomes" id="UP000027616"/>
    </source>
</evidence>
<dbReference type="KEGG" id="rbc:BN938_1252"/>
<protein>
    <recommendedName>
        <fullName evidence="1">Helix-turn-helix domain-containing protein</fullName>
    </recommendedName>
</protein>
<dbReference type="InterPro" id="IPR041657">
    <property type="entry name" value="HTH_17"/>
</dbReference>
<feature type="domain" description="Helix-turn-helix" evidence="1">
    <location>
        <begin position="2"/>
        <end position="33"/>
    </location>
</feature>
<evidence type="ECO:0000313" key="2">
    <source>
        <dbReference type="EMBL" id="CDN31345.1"/>
    </source>
</evidence>
<sequence length="40" mass="4860">MQDYRNLGRIPYIKLGGKVLYREEDIEELLRSNYHPRPPE</sequence>
<dbReference type="EMBL" id="HG934468">
    <property type="protein sequence ID" value="CDN31345.1"/>
    <property type="molecule type" value="Genomic_DNA"/>
</dbReference>
<proteinExistence type="predicted"/>
<organism evidence="2 3">
    <name type="scientific">Mucinivorans hirudinis</name>
    <dbReference type="NCBI Taxonomy" id="1433126"/>
    <lineage>
        <taxon>Bacteria</taxon>
        <taxon>Pseudomonadati</taxon>
        <taxon>Bacteroidota</taxon>
        <taxon>Bacteroidia</taxon>
        <taxon>Bacteroidales</taxon>
        <taxon>Rikenellaceae</taxon>
        <taxon>Mucinivorans</taxon>
    </lineage>
</organism>
<name>A0A060R7S0_9BACT</name>
<reference evidence="2 3" key="1">
    <citation type="journal article" date="2015" name="Genome Announc.">
        <title>Complete Genome Sequence of the Novel Leech Symbiont Mucinivorans hirudinis M3T.</title>
        <authorList>
            <person name="Nelson M.C."/>
            <person name="Bomar L."/>
            <person name="Graf J."/>
        </authorList>
    </citation>
    <scope>NUCLEOTIDE SEQUENCE [LARGE SCALE GENOMIC DNA]</scope>
    <source>
        <strain evidence="3">M3</strain>
    </source>
</reference>
<dbReference type="AlphaFoldDB" id="A0A060R7S0"/>
<accession>A0A060R7S0</accession>
<dbReference type="Proteomes" id="UP000027616">
    <property type="component" value="Chromosome I"/>
</dbReference>
<dbReference type="Pfam" id="PF12728">
    <property type="entry name" value="HTH_17"/>
    <property type="match status" value="1"/>
</dbReference>
<dbReference type="SUPFAM" id="SSF46955">
    <property type="entry name" value="Putative DNA-binding domain"/>
    <property type="match status" value="1"/>
</dbReference>
<dbReference type="HOGENOM" id="CLU_3292616_0_0_10"/>
<gene>
    <name evidence="2" type="ORF">BN938_1252</name>
</gene>
<dbReference type="InterPro" id="IPR009061">
    <property type="entry name" value="DNA-bd_dom_put_sf"/>
</dbReference>